<dbReference type="STRING" id="4155.A0A022PXS7"/>
<evidence type="ECO:0000259" key="4">
    <source>
        <dbReference type="PROSITE" id="PS51017"/>
    </source>
</evidence>
<comment type="subcellular location">
    <subcellularLocation>
        <location evidence="1 3">Nucleus</location>
    </subcellularLocation>
</comment>
<dbReference type="Pfam" id="PF06203">
    <property type="entry name" value="CCT"/>
    <property type="match status" value="1"/>
</dbReference>
<dbReference type="InterPro" id="IPR045281">
    <property type="entry name" value="CONSTANS-like"/>
</dbReference>
<dbReference type="PROSITE" id="PS51017">
    <property type="entry name" value="CCT"/>
    <property type="match status" value="1"/>
</dbReference>
<dbReference type="OrthoDB" id="153872at2759"/>
<evidence type="ECO:0000256" key="2">
    <source>
        <dbReference type="ARBA" id="ARBA00023242"/>
    </source>
</evidence>
<accession>A0A022PXS7</accession>
<dbReference type="EMBL" id="KI632289">
    <property type="protein sequence ID" value="EYU19638.1"/>
    <property type="molecule type" value="Genomic_DNA"/>
</dbReference>
<evidence type="ECO:0000256" key="3">
    <source>
        <dbReference type="PROSITE-ProRule" id="PRU00357"/>
    </source>
</evidence>
<proteinExistence type="predicted"/>
<dbReference type="PANTHER" id="PTHR31319:SF110">
    <property type="entry name" value="CCT MOTIF FAMILY PROTEIN"/>
    <property type="match status" value="1"/>
</dbReference>
<dbReference type="PANTHER" id="PTHR31319">
    <property type="entry name" value="ZINC FINGER PROTEIN CONSTANS-LIKE 4"/>
    <property type="match status" value="1"/>
</dbReference>
<evidence type="ECO:0000313" key="6">
    <source>
        <dbReference type="Proteomes" id="UP000030748"/>
    </source>
</evidence>
<dbReference type="AlphaFoldDB" id="A0A022PXS7"/>
<dbReference type="OMA" id="MDMAQHE"/>
<dbReference type="InterPro" id="IPR010402">
    <property type="entry name" value="CCT_domain"/>
</dbReference>
<feature type="domain" description="CCT" evidence="4">
    <location>
        <begin position="201"/>
        <end position="243"/>
    </location>
</feature>
<sequence>MYAESGLPSPYLANLSHQVQHFDESSFSLMPIASLASANLGGEPLAGVDPMTGAISMLACGDDVITPQSLTISDIESSIRSGHLLSEVFYECRKDLLAKEGNETALSDVFSIELPTDKSNDENITVDENILASAVGIFQKSISLTYSRSMDQFVHETTSITTTTQGPTFQDFPSLEFGAAYGMRRAFSEGDIKGICASEDRMEKLSRYWIKKSKRNFGKKLKYACRKTLADSQPRVRGRFAKTEEIECPKKG</sequence>
<gene>
    <name evidence="5" type="ORF">MIMGU_mgv1a021380mg</name>
</gene>
<dbReference type="GO" id="GO:0009909">
    <property type="term" value="P:regulation of flower development"/>
    <property type="evidence" value="ECO:0007669"/>
    <property type="project" value="InterPro"/>
</dbReference>
<keyword evidence="2 3" id="KW-0539">Nucleus</keyword>
<evidence type="ECO:0000313" key="5">
    <source>
        <dbReference type="EMBL" id="EYU19638.1"/>
    </source>
</evidence>
<evidence type="ECO:0000256" key="1">
    <source>
        <dbReference type="ARBA" id="ARBA00004123"/>
    </source>
</evidence>
<reference evidence="5 6" key="1">
    <citation type="journal article" date="2013" name="Proc. Natl. Acad. Sci. U.S.A.">
        <title>Fine-scale variation in meiotic recombination in Mimulus inferred from population shotgun sequencing.</title>
        <authorList>
            <person name="Hellsten U."/>
            <person name="Wright K.M."/>
            <person name="Jenkins J."/>
            <person name="Shu S."/>
            <person name="Yuan Y."/>
            <person name="Wessler S.R."/>
            <person name="Schmutz J."/>
            <person name="Willis J.H."/>
            <person name="Rokhsar D.S."/>
        </authorList>
    </citation>
    <scope>NUCLEOTIDE SEQUENCE [LARGE SCALE GENOMIC DNA]</scope>
    <source>
        <strain evidence="6">cv. DUN x IM62</strain>
    </source>
</reference>
<dbReference type="eggNOG" id="ENOG502QRVZ">
    <property type="taxonomic scope" value="Eukaryota"/>
</dbReference>
<dbReference type="KEGG" id="egt:105977434"/>
<name>A0A022PXS7_ERYGU</name>
<organism evidence="5 6">
    <name type="scientific">Erythranthe guttata</name>
    <name type="common">Yellow monkey flower</name>
    <name type="synonym">Mimulus guttatus</name>
    <dbReference type="NCBI Taxonomy" id="4155"/>
    <lineage>
        <taxon>Eukaryota</taxon>
        <taxon>Viridiplantae</taxon>
        <taxon>Streptophyta</taxon>
        <taxon>Embryophyta</taxon>
        <taxon>Tracheophyta</taxon>
        <taxon>Spermatophyta</taxon>
        <taxon>Magnoliopsida</taxon>
        <taxon>eudicotyledons</taxon>
        <taxon>Gunneridae</taxon>
        <taxon>Pentapetalae</taxon>
        <taxon>asterids</taxon>
        <taxon>lamiids</taxon>
        <taxon>Lamiales</taxon>
        <taxon>Phrymaceae</taxon>
        <taxon>Erythranthe</taxon>
    </lineage>
</organism>
<dbReference type="PhylomeDB" id="A0A022PXS7"/>
<dbReference type="Proteomes" id="UP000030748">
    <property type="component" value="Unassembled WGS sequence"/>
</dbReference>
<dbReference type="GO" id="GO:0005634">
    <property type="term" value="C:nucleus"/>
    <property type="evidence" value="ECO:0007669"/>
    <property type="project" value="UniProtKB-SubCell"/>
</dbReference>
<keyword evidence="6" id="KW-1185">Reference proteome</keyword>
<protein>
    <recommendedName>
        <fullName evidence="4">CCT domain-containing protein</fullName>
    </recommendedName>
</protein>